<reference evidence="1" key="1">
    <citation type="journal article" date="2015" name="Nature">
        <title>Complex archaea that bridge the gap between prokaryotes and eukaryotes.</title>
        <authorList>
            <person name="Spang A."/>
            <person name="Saw J.H."/>
            <person name="Jorgensen S.L."/>
            <person name="Zaremba-Niedzwiedzka K."/>
            <person name="Martijn J."/>
            <person name="Lind A.E."/>
            <person name="van Eijk R."/>
            <person name="Schleper C."/>
            <person name="Guy L."/>
            <person name="Ettema T.J."/>
        </authorList>
    </citation>
    <scope>NUCLEOTIDE SEQUENCE</scope>
</reference>
<name>A0A0F9VNY7_9ZZZZ</name>
<comment type="caution">
    <text evidence="1">The sequence shown here is derived from an EMBL/GenBank/DDBJ whole genome shotgun (WGS) entry which is preliminary data.</text>
</comment>
<gene>
    <name evidence="1" type="ORF">LCGC14_0461050</name>
</gene>
<proteinExistence type="predicted"/>
<evidence type="ECO:0000313" key="1">
    <source>
        <dbReference type="EMBL" id="KKN67508.1"/>
    </source>
</evidence>
<accession>A0A0F9VNY7</accession>
<dbReference type="EMBL" id="LAZR01000473">
    <property type="protein sequence ID" value="KKN67508.1"/>
    <property type="molecule type" value="Genomic_DNA"/>
</dbReference>
<sequence>MPMPNLNIPDLTSFLGGVGRSESPFGDLRQFQLSDLFKGEGAGGLGAAGGAEAGTQGIPWAIIIPIAMSLIGEIAGKKDDPLSDALDLQKQMSMFGMKPPYQSPYTGSADKTVFQMLLNQMKRSANFGWPEGMGIDTSFITDALEQNFPGRTPEGIRRIRR</sequence>
<organism evidence="1">
    <name type="scientific">marine sediment metagenome</name>
    <dbReference type="NCBI Taxonomy" id="412755"/>
    <lineage>
        <taxon>unclassified sequences</taxon>
        <taxon>metagenomes</taxon>
        <taxon>ecological metagenomes</taxon>
    </lineage>
</organism>
<dbReference type="AlphaFoldDB" id="A0A0F9VNY7"/>
<protein>
    <submittedName>
        <fullName evidence="1">Uncharacterized protein</fullName>
    </submittedName>
</protein>